<evidence type="ECO:0000256" key="1">
    <source>
        <dbReference type="ARBA" id="ARBA00022448"/>
    </source>
</evidence>
<sequence>MISIENLSKSFGPRTLWSEVNLTIRPEEMLALVGPSGTGKSTLLNCLGLLETTDSGRILVDGHDITRLSISARRRFRRDNLGYLFQNYALIDNATIAANLDVATDAGRLRPAGRRAGHHEALERVGLAGREKEKVHYLSGGEQQRVALARLIVKKPSLVLADEPTGALDKDNTALVVDVLRDLSHTGCAVVIATHQDHVRDSCDTAFAVDTGHLTHTTLPEVNVGNGSHRQ</sequence>
<dbReference type="InterPro" id="IPR003593">
    <property type="entry name" value="AAA+_ATPase"/>
</dbReference>
<accession>A0ABP7FV06</accession>
<feature type="domain" description="ABC transporter" evidence="4">
    <location>
        <begin position="2"/>
        <end position="231"/>
    </location>
</feature>
<dbReference type="SUPFAM" id="SSF52540">
    <property type="entry name" value="P-loop containing nucleoside triphosphate hydrolases"/>
    <property type="match status" value="1"/>
</dbReference>
<comment type="caution">
    <text evidence="5">The sequence shown here is derived from an EMBL/GenBank/DDBJ whole genome shotgun (WGS) entry which is preliminary data.</text>
</comment>
<keyword evidence="1" id="KW-0813">Transport</keyword>
<organism evidence="5 6">
    <name type="scientific">Salinactinospora qingdaonensis</name>
    <dbReference type="NCBI Taxonomy" id="702744"/>
    <lineage>
        <taxon>Bacteria</taxon>
        <taxon>Bacillati</taxon>
        <taxon>Actinomycetota</taxon>
        <taxon>Actinomycetes</taxon>
        <taxon>Streptosporangiales</taxon>
        <taxon>Nocardiopsidaceae</taxon>
        <taxon>Salinactinospora</taxon>
    </lineage>
</organism>
<dbReference type="RefSeq" id="WP_344972264.1">
    <property type="nucleotide sequence ID" value="NZ_BAABDD010000013.1"/>
</dbReference>
<dbReference type="SMART" id="SM00382">
    <property type="entry name" value="AAA"/>
    <property type="match status" value="1"/>
</dbReference>
<dbReference type="PANTHER" id="PTHR24220">
    <property type="entry name" value="IMPORT ATP-BINDING PROTEIN"/>
    <property type="match status" value="1"/>
</dbReference>
<keyword evidence="6" id="KW-1185">Reference proteome</keyword>
<dbReference type="InterPro" id="IPR017911">
    <property type="entry name" value="MacB-like_ATP-bd"/>
</dbReference>
<dbReference type="InterPro" id="IPR015854">
    <property type="entry name" value="ABC_transpr_LolD-like"/>
</dbReference>
<proteinExistence type="predicted"/>
<reference evidence="6" key="1">
    <citation type="journal article" date="2019" name="Int. J. Syst. Evol. Microbiol.">
        <title>The Global Catalogue of Microorganisms (GCM) 10K type strain sequencing project: providing services to taxonomists for standard genome sequencing and annotation.</title>
        <authorList>
            <consortium name="The Broad Institute Genomics Platform"/>
            <consortium name="The Broad Institute Genome Sequencing Center for Infectious Disease"/>
            <person name="Wu L."/>
            <person name="Ma J."/>
        </authorList>
    </citation>
    <scope>NUCLEOTIDE SEQUENCE [LARGE SCALE GENOMIC DNA]</scope>
    <source>
        <strain evidence="6">JCM 17137</strain>
    </source>
</reference>
<evidence type="ECO:0000256" key="2">
    <source>
        <dbReference type="ARBA" id="ARBA00022741"/>
    </source>
</evidence>
<gene>
    <name evidence="5" type="ORF">GCM10022402_30430</name>
</gene>
<dbReference type="Proteomes" id="UP001500908">
    <property type="component" value="Unassembled WGS sequence"/>
</dbReference>
<dbReference type="InterPro" id="IPR003439">
    <property type="entry name" value="ABC_transporter-like_ATP-bd"/>
</dbReference>
<dbReference type="InterPro" id="IPR017871">
    <property type="entry name" value="ABC_transporter-like_CS"/>
</dbReference>
<dbReference type="EMBL" id="BAABDD010000013">
    <property type="protein sequence ID" value="GAA3749110.1"/>
    <property type="molecule type" value="Genomic_DNA"/>
</dbReference>
<evidence type="ECO:0000313" key="6">
    <source>
        <dbReference type="Proteomes" id="UP001500908"/>
    </source>
</evidence>
<dbReference type="PROSITE" id="PS50893">
    <property type="entry name" value="ABC_TRANSPORTER_2"/>
    <property type="match status" value="1"/>
</dbReference>
<evidence type="ECO:0000256" key="3">
    <source>
        <dbReference type="ARBA" id="ARBA00022840"/>
    </source>
</evidence>
<dbReference type="CDD" id="cd03255">
    <property type="entry name" value="ABC_MJ0796_LolCDE_FtsE"/>
    <property type="match status" value="1"/>
</dbReference>
<dbReference type="InterPro" id="IPR027417">
    <property type="entry name" value="P-loop_NTPase"/>
</dbReference>
<dbReference type="PROSITE" id="PS00211">
    <property type="entry name" value="ABC_TRANSPORTER_1"/>
    <property type="match status" value="1"/>
</dbReference>
<dbReference type="PANTHER" id="PTHR24220:SF86">
    <property type="entry name" value="ABC TRANSPORTER ABCH.1"/>
    <property type="match status" value="1"/>
</dbReference>
<evidence type="ECO:0000313" key="5">
    <source>
        <dbReference type="EMBL" id="GAA3749110.1"/>
    </source>
</evidence>
<protein>
    <submittedName>
        <fullName evidence="5">ABC transporter ATP-binding protein</fullName>
    </submittedName>
</protein>
<keyword evidence="3 5" id="KW-0067">ATP-binding</keyword>
<evidence type="ECO:0000259" key="4">
    <source>
        <dbReference type="PROSITE" id="PS50893"/>
    </source>
</evidence>
<name>A0ABP7FV06_9ACTN</name>
<dbReference type="Pfam" id="PF00005">
    <property type="entry name" value="ABC_tran"/>
    <property type="match status" value="1"/>
</dbReference>
<dbReference type="Gene3D" id="3.40.50.300">
    <property type="entry name" value="P-loop containing nucleotide triphosphate hydrolases"/>
    <property type="match status" value="1"/>
</dbReference>
<keyword evidence="2" id="KW-0547">Nucleotide-binding</keyword>
<dbReference type="GO" id="GO:0005524">
    <property type="term" value="F:ATP binding"/>
    <property type="evidence" value="ECO:0007669"/>
    <property type="project" value="UniProtKB-KW"/>
</dbReference>